<sequence length="225" mass="25978">MGTRIFNYIKYIIECIGEVIYPYENKCVICEKYIEEDLICKECLNAIKHCSDVKIIEKGKNCFSAFPTCYYSGIMMELILNLKYKGDFKSGEVIANLMCRKAKEININTDIITFVPSSKKSYKKRGYNQSEYLARNISKSINIPMVHCLKKNINTKDQIGLNRIERWLNVKDSFKVYNERYVENKRILLIDDVLTTGATSFYCANELKKSGAKEIFILTAAKSDV</sequence>
<dbReference type="PANTHER" id="PTHR47505">
    <property type="entry name" value="DNA UTILIZATION PROTEIN YHGH"/>
    <property type="match status" value="1"/>
</dbReference>
<dbReference type="CDD" id="cd06223">
    <property type="entry name" value="PRTases_typeI"/>
    <property type="match status" value="1"/>
</dbReference>
<dbReference type="RefSeq" id="WP_030032915.1">
    <property type="nucleotide sequence ID" value="NZ_DF384213.1"/>
</dbReference>
<comment type="similarity">
    <text evidence="1">Belongs to the ComF/GntX family.</text>
</comment>
<organism evidence="2">
    <name type="scientific">Clostridium botulinum B str. Osaka05</name>
    <dbReference type="NCBI Taxonomy" id="1407017"/>
    <lineage>
        <taxon>Bacteria</taxon>
        <taxon>Bacillati</taxon>
        <taxon>Bacillota</taxon>
        <taxon>Clostridia</taxon>
        <taxon>Eubacteriales</taxon>
        <taxon>Clostridiaceae</taxon>
        <taxon>Clostridium</taxon>
    </lineage>
</organism>
<dbReference type="SUPFAM" id="SSF53271">
    <property type="entry name" value="PRTase-like"/>
    <property type="match status" value="1"/>
</dbReference>
<reference evidence="2" key="1">
    <citation type="submission" date="2013-10" db="EMBL/GenBank/DDBJ databases">
        <title>Draft genome sequence of Clostridium botulinum type B strain Osaka05.</title>
        <authorList>
            <person name="Sakaguchi Y."/>
            <person name="Hosomi K."/>
            <person name="Uchiyama J."/>
            <person name="Ogura Y."/>
            <person name="Sakaguchi M."/>
            <person name="Kohda T."/>
            <person name="Mukamoto M."/>
            <person name="Misawa N."/>
            <person name="Matsuzaki S."/>
            <person name="Hayashi T."/>
            <person name="Kozaki S."/>
        </authorList>
    </citation>
    <scope>NUCLEOTIDE SEQUENCE</scope>
    <source>
        <strain evidence="2">Osaka05</strain>
    </source>
</reference>
<accession>A0A0S6U2N6</accession>
<evidence type="ECO:0000313" key="2">
    <source>
        <dbReference type="EMBL" id="GAE00599.1"/>
    </source>
</evidence>
<dbReference type="Proteomes" id="UP000054164">
    <property type="component" value="Unassembled WGS sequence"/>
</dbReference>
<dbReference type="Gene3D" id="3.40.50.2020">
    <property type="match status" value="1"/>
</dbReference>
<dbReference type="InterPro" id="IPR029057">
    <property type="entry name" value="PRTase-like"/>
</dbReference>
<dbReference type="AlphaFoldDB" id="A0A0S6U2N6"/>
<protein>
    <submittedName>
        <fullName evidence="2">ComF protein,-like protein</fullName>
    </submittedName>
</protein>
<proteinExistence type="inferred from homology"/>
<evidence type="ECO:0000256" key="1">
    <source>
        <dbReference type="ARBA" id="ARBA00008007"/>
    </source>
</evidence>
<dbReference type="PANTHER" id="PTHR47505:SF1">
    <property type="entry name" value="DNA UTILIZATION PROTEIN YHGH"/>
    <property type="match status" value="1"/>
</dbReference>
<dbReference type="InterPro" id="IPR000836">
    <property type="entry name" value="PRTase_dom"/>
</dbReference>
<dbReference type="EMBL" id="DF384213">
    <property type="protein sequence ID" value="GAE00599.1"/>
    <property type="molecule type" value="Genomic_DNA"/>
</dbReference>
<gene>
    <name evidence="2" type="ORF">CBO05C_0289</name>
</gene>
<dbReference type="InterPro" id="IPR051910">
    <property type="entry name" value="ComF/GntX_DNA_util-trans"/>
</dbReference>
<dbReference type="HOGENOM" id="CLU_054549_1_1_9"/>
<name>A0A0S6U2N6_CLOBO</name>